<dbReference type="SUPFAM" id="SSF48576">
    <property type="entry name" value="Terpenoid synthases"/>
    <property type="match status" value="1"/>
</dbReference>
<dbReference type="Gene3D" id="1.10.600.10">
    <property type="entry name" value="Farnesyl Diphosphate Synthase"/>
    <property type="match status" value="1"/>
</dbReference>
<reference evidence="2" key="1">
    <citation type="journal article" date="2019" name="Int. J. Syst. Evol. Microbiol.">
        <title>The Global Catalogue of Microorganisms (GCM) 10K type strain sequencing project: providing services to taxonomists for standard genome sequencing and annotation.</title>
        <authorList>
            <consortium name="The Broad Institute Genomics Platform"/>
            <consortium name="The Broad Institute Genome Sequencing Center for Infectious Disease"/>
            <person name="Wu L."/>
            <person name="Ma J."/>
        </authorList>
    </citation>
    <scope>NUCLEOTIDE SEQUENCE [LARGE SCALE GENOMIC DNA]</scope>
    <source>
        <strain evidence="2">CGMCC 1.12766</strain>
    </source>
</reference>
<accession>A0ABQ1XRQ3</accession>
<dbReference type="Pfam" id="PF00494">
    <property type="entry name" value="SQS_PSY"/>
    <property type="match status" value="1"/>
</dbReference>
<dbReference type="InterPro" id="IPR008949">
    <property type="entry name" value="Isoprenoid_synthase_dom_sf"/>
</dbReference>
<sequence length="283" mass="30208">MSADTLADTVRREDPARYLAGLFAPAPVRANLWALYAFNAEIARIPASVSEPVIGEMRLAWAREALTDIYASPPRVRRHPVYEALAIMCEQPGAPGEARLAGLVEARNADLGEGAFPDTPEREAYVDRTSGALMRAAARLCAPDWQPGDGAQRALTAAGRLWGYTGLLQNFARLCAQGRPPVTQGELEASGATLEALRRGLQPDAAARAREGLLALADQAARELNASRRALPASVFPAVGYAALARGPLRRIARTASPYNYAPADNPLGAQLALLWASFTGRV</sequence>
<proteinExistence type="predicted"/>
<comment type="caution">
    <text evidence="1">The sequence shown here is derived from an EMBL/GenBank/DDBJ whole genome shotgun (WGS) entry which is preliminary data.</text>
</comment>
<evidence type="ECO:0000313" key="1">
    <source>
        <dbReference type="EMBL" id="GGH01362.1"/>
    </source>
</evidence>
<dbReference type="InterPro" id="IPR002060">
    <property type="entry name" value="Squ/phyt_synthse"/>
</dbReference>
<protein>
    <submittedName>
        <fullName evidence="1">Phytoene synthase</fullName>
    </submittedName>
</protein>
<dbReference type="Proteomes" id="UP000648722">
    <property type="component" value="Unassembled WGS sequence"/>
</dbReference>
<keyword evidence="2" id="KW-1185">Reference proteome</keyword>
<dbReference type="RefSeq" id="WP_188452132.1">
    <property type="nucleotide sequence ID" value="NZ_BMFS01000007.1"/>
</dbReference>
<name>A0ABQ1XRQ3_9PROT</name>
<dbReference type="EMBL" id="BMFS01000007">
    <property type="protein sequence ID" value="GGH01362.1"/>
    <property type="molecule type" value="Genomic_DNA"/>
</dbReference>
<gene>
    <name evidence="1" type="ORF">GCM10007420_16770</name>
</gene>
<organism evidence="1 2">
    <name type="scientific">Glycocaulis albus</name>
    <dbReference type="NCBI Taxonomy" id="1382801"/>
    <lineage>
        <taxon>Bacteria</taxon>
        <taxon>Pseudomonadati</taxon>
        <taxon>Pseudomonadota</taxon>
        <taxon>Alphaproteobacteria</taxon>
        <taxon>Maricaulales</taxon>
        <taxon>Maricaulaceae</taxon>
        <taxon>Glycocaulis</taxon>
    </lineage>
</organism>
<evidence type="ECO:0000313" key="2">
    <source>
        <dbReference type="Proteomes" id="UP000648722"/>
    </source>
</evidence>